<gene>
    <name evidence="1" type="ORF">SOIL9_33660</name>
</gene>
<sequence length="45" mass="5144">MVLRVFGRFVRVGTSFTLRAVVRLPFLAVTVNVSYVSDEVYPLIR</sequence>
<organism evidence="1 2">
    <name type="scientific">Gemmata massiliana</name>
    <dbReference type="NCBI Taxonomy" id="1210884"/>
    <lineage>
        <taxon>Bacteria</taxon>
        <taxon>Pseudomonadati</taxon>
        <taxon>Planctomycetota</taxon>
        <taxon>Planctomycetia</taxon>
        <taxon>Gemmatales</taxon>
        <taxon>Gemmataceae</taxon>
        <taxon>Gemmata</taxon>
    </lineage>
</organism>
<reference evidence="1 2" key="1">
    <citation type="submission" date="2019-05" db="EMBL/GenBank/DDBJ databases">
        <authorList>
            <consortium name="Science for Life Laboratories"/>
        </authorList>
    </citation>
    <scope>NUCLEOTIDE SEQUENCE [LARGE SCALE GENOMIC DNA]</scope>
    <source>
        <strain evidence="1">Soil9</strain>
    </source>
</reference>
<dbReference type="Proteomes" id="UP000464178">
    <property type="component" value="Chromosome"/>
</dbReference>
<evidence type="ECO:0000313" key="2">
    <source>
        <dbReference type="Proteomes" id="UP000464178"/>
    </source>
</evidence>
<evidence type="ECO:0000313" key="1">
    <source>
        <dbReference type="EMBL" id="VTR94348.1"/>
    </source>
</evidence>
<keyword evidence="2" id="KW-1185">Reference proteome</keyword>
<protein>
    <submittedName>
        <fullName evidence="1">Uncharacterized protein</fullName>
    </submittedName>
</protein>
<dbReference type="KEGG" id="gms:SOIL9_33660"/>
<name>A0A6P2CYY7_9BACT</name>
<dbReference type="AlphaFoldDB" id="A0A6P2CYY7"/>
<proteinExistence type="predicted"/>
<dbReference type="EMBL" id="LR593886">
    <property type="protein sequence ID" value="VTR94348.1"/>
    <property type="molecule type" value="Genomic_DNA"/>
</dbReference>
<accession>A0A6P2CYY7</accession>